<proteinExistence type="predicted"/>
<reference evidence="1" key="1">
    <citation type="journal article" date="2014" name="Int. J. Syst. Evol. Microbiol.">
        <title>Complete genome sequence of Corynebacterium casei LMG S-19264T (=DSM 44701T), isolated from a smear-ripened cheese.</title>
        <authorList>
            <consortium name="US DOE Joint Genome Institute (JGI-PGF)"/>
            <person name="Walter F."/>
            <person name="Albersmeier A."/>
            <person name="Kalinowski J."/>
            <person name="Ruckert C."/>
        </authorList>
    </citation>
    <scope>NUCLEOTIDE SEQUENCE</scope>
    <source>
        <strain evidence="1">JCM 3035</strain>
    </source>
</reference>
<gene>
    <name evidence="1" type="ORF">GCM10010094_84620</name>
</gene>
<organism evidence="1 2">
    <name type="scientific">Streptomyces flaveus</name>
    <dbReference type="NCBI Taxonomy" id="66370"/>
    <lineage>
        <taxon>Bacteria</taxon>
        <taxon>Bacillati</taxon>
        <taxon>Actinomycetota</taxon>
        <taxon>Actinomycetes</taxon>
        <taxon>Kitasatosporales</taxon>
        <taxon>Streptomycetaceae</taxon>
        <taxon>Streptomyces</taxon>
        <taxon>Streptomyces aurantiacus group</taxon>
    </lineage>
</organism>
<evidence type="ECO:0000313" key="2">
    <source>
        <dbReference type="Proteomes" id="UP000637788"/>
    </source>
</evidence>
<dbReference type="AlphaFoldDB" id="A0A917VSR5"/>
<evidence type="ECO:0000313" key="1">
    <source>
        <dbReference type="EMBL" id="GGL10846.1"/>
    </source>
</evidence>
<dbReference type="EMBL" id="BMPQ01000040">
    <property type="protein sequence ID" value="GGL10846.1"/>
    <property type="molecule type" value="Genomic_DNA"/>
</dbReference>
<protein>
    <submittedName>
        <fullName evidence="1">Uncharacterized protein</fullName>
    </submittedName>
</protein>
<reference evidence="1" key="2">
    <citation type="submission" date="2020-09" db="EMBL/GenBank/DDBJ databases">
        <authorList>
            <person name="Sun Q."/>
            <person name="Ohkuma M."/>
        </authorList>
    </citation>
    <scope>NUCLEOTIDE SEQUENCE</scope>
    <source>
        <strain evidence="1">JCM 3035</strain>
    </source>
</reference>
<comment type="caution">
    <text evidence="1">The sequence shown here is derived from an EMBL/GenBank/DDBJ whole genome shotgun (WGS) entry which is preliminary data.</text>
</comment>
<name>A0A917VSR5_9ACTN</name>
<accession>A0A917VSR5</accession>
<sequence>MELQHGVPAVPVDVQMRGEGLGSVAHADITSPFPALEDHAWKTMSILSTLEFDPDGVNSSMFD</sequence>
<keyword evidence="2" id="KW-1185">Reference proteome</keyword>
<dbReference type="Proteomes" id="UP000637788">
    <property type="component" value="Unassembled WGS sequence"/>
</dbReference>